<dbReference type="EMBL" id="GBRH01240523">
    <property type="protein sequence ID" value="JAD57372.1"/>
    <property type="molecule type" value="Transcribed_RNA"/>
</dbReference>
<dbReference type="AlphaFoldDB" id="A0A0A9BDI6"/>
<protein>
    <submittedName>
        <fullName evidence="1">Lipid transporter</fullName>
    </submittedName>
</protein>
<organism evidence="1">
    <name type="scientific">Arundo donax</name>
    <name type="common">Giant reed</name>
    <name type="synonym">Donax arundinaceus</name>
    <dbReference type="NCBI Taxonomy" id="35708"/>
    <lineage>
        <taxon>Eukaryota</taxon>
        <taxon>Viridiplantae</taxon>
        <taxon>Streptophyta</taxon>
        <taxon>Embryophyta</taxon>
        <taxon>Tracheophyta</taxon>
        <taxon>Spermatophyta</taxon>
        <taxon>Magnoliopsida</taxon>
        <taxon>Liliopsida</taxon>
        <taxon>Poales</taxon>
        <taxon>Poaceae</taxon>
        <taxon>PACMAD clade</taxon>
        <taxon>Arundinoideae</taxon>
        <taxon>Arundineae</taxon>
        <taxon>Arundo</taxon>
    </lineage>
</organism>
<name>A0A0A9BDI6_ARUDO</name>
<sequence>MVHGGQWKDSRDEATMDKNTSRLLKVARVVFPIGIDATSVSCFHELWKQKIKLSNPSAAAVFSFEDLYAQAILISCTSDFHCSSYNSLKYGLLVY</sequence>
<reference evidence="1" key="1">
    <citation type="submission" date="2014-09" db="EMBL/GenBank/DDBJ databases">
        <authorList>
            <person name="Magalhaes I.L.F."/>
            <person name="Oliveira U."/>
            <person name="Santos F.R."/>
            <person name="Vidigal T.H.D.A."/>
            <person name="Brescovit A.D."/>
            <person name="Santos A.J."/>
        </authorList>
    </citation>
    <scope>NUCLEOTIDE SEQUENCE</scope>
    <source>
        <tissue evidence="1">Shoot tissue taken approximately 20 cm above the soil surface</tissue>
    </source>
</reference>
<evidence type="ECO:0000313" key="1">
    <source>
        <dbReference type="EMBL" id="JAD57372.1"/>
    </source>
</evidence>
<reference evidence="1" key="2">
    <citation type="journal article" date="2015" name="Data Brief">
        <title>Shoot transcriptome of the giant reed, Arundo donax.</title>
        <authorList>
            <person name="Barrero R.A."/>
            <person name="Guerrero F.D."/>
            <person name="Moolhuijzen P."/>
            <person name="Goolsby J.A."/>
            <person name="Tidwell J."/>
            <person name="Bellgard S.E."/>
            <person name="Bellgard M.I."/>
        </authorList>
    </citation>
    <scope>NUCLEOTIDE SEQUENCE</scope>
    <source>
        <tissue evidence="1">Shoot tissue taken approximately 20 cm above the soil surface</tissue>
    </source>
</reference>
<proteinExistence type="predicted"/>
<accession>A0A0A9BDI6</accession>